<dbReference type="GO" id="GO:0003677">
    <property type="term" value="F:DNA binding"/>
    <property type="evidence" value="ECO:0007669"/>
    <property type="project" value="UniProtKB-KW"/>
</dbReference>
<dbReference type="RefSeq" id="WP_077378722.1">
    <property type="nucleotide sequence ID" value="NZ_FTPD01000017.1"/>
</dbReference>
<dbReference type="Gene3D" id="1.10.10.10">
    <property type="entry name" value="Winged helix-like DNA-binding domain superfamily/Winged helix DNA-binding domain"/>
    <property type="match status" value="1"/>
</dbReference>
<protein>
    <recommendedName>
        <fullName evidence="8">MurR/RpiR family transcriptional regulator</fullName>
    </recommendedName>
</protein>
<dbReference type="Proteomes" id="UP000188388">
    <property type="component" value="Unassembled WGS sequence"/>
</dbReference>
<organism evidence="6 7">
    <name type="scientific">Mesorhizobium prunaredense</name>
    <dbReference type="NCBI Taxonomy" id="1631249"/>
    <lineage>
        <taxon>Bacteria</taxon>
        <taxon>Pseudomonadati</taxon>
        <taxon>Pseudomonadota</taxon>
        <taxon>Alphaproteobacteria</taxon>
        <taxon>Hyphomicrobiales</taxon>
        <taxon>Phyllobacteriaceae</taxon>
        <taxon>Mesorhizobium</taxon>
    </lineage>
</organism>
<evidence type="ECO:0000259" key="5">
    <source>
        <dbReference type="PROSITE" id="PS51464"/>
    </source>
</evidence>
<name>A0A1R3V7H4_9HYPH</name>
<evidence type="ECO:0008006" key="8">
    <source>
        <dbReference type="Google" id="ProtNLM"/>
    </source>
</evidence>
<evidence type="ECO:0000259" key="4">
    <source>
        <dbReference type="PROSITE" id="PS51071"/>
    </source>
</evidence>
<keyword evidence="2" id="KW-0238">DNA-binding</keyword>
<dbReference type="InterPro" id="IPR000281">
    <property type="entry name" value="HTH_RpiR"/>
</dbReference>
<sequence>MAMQGESSRLSSQENETHTPVLLKVETALDFPNALARVALYILENPKKAVRQSLGELSAASQSGQATIFRLCRELGFKGFTDFKLALAAEVGQLESEPNRGVSLTVNSLDETVSLISRSVLNTRQLVQPEVLASAALPLLSARHVNIYGSGDSGLAAEVLFHRLRRSGVNARFFANAGYAHEAAETMTKEDAAIAISQSGASPDTVEFLRKAHHIGAFSLAITCHPKSSLAKVSNAVLQMARLPQPGLREQMIALPRAVFLAEALAIAIADHAKGMARTSDGK</sequence>
<dbReference type="PROSITE" id="PS51464">
    <property type="entry name" value="SIS"/>
    <property type="match status" value="1"/>
</dbReference>
<accession>A0A1R3V7H4</accession>
<keyword evidence="7" id="KW-1185">Reference proteome</keyword>
<feature type="domain" description="SIS" evidence="5">
    <location>
        <begin position="135"/>
        <end position="273"/>
    </location>
</feature>
<dbReference type="Gene3D" id="3.40.50.10490">
    <property type="entry name" value="Glucose-6-phosphate isomerase like protein, domain 1"/>
    <property type="match status" value="1"/>
</dbReference>
<keyword evidence="3" id="KW-0804">Transcription</keyword>
<dbReference type="InterPro" id="IPR046348">
    <property type="entry name" value="SIS_dom_sf"/>
</dbReference>
<dbReference type="Pfam" id="PF01418">
    <property type="entry name" value="HTH_6"/>
    <property type="match status" value="1"/>
</dbReference>
<dbReference type="PANTHER" id="PTHR30514:SF1">
    <property type="entry name" value="HTH-TYPE TRANSCRIPTIONAL REGULATOR HEXR-RELATED"/>
    <property type="match status" value="1"/>
</dbReference>
<evidence type="ECO:0000313" key="6">
    <source>
        <dbReference type="EMBL" id="SIT55823.1"/>
    </source>
</evidence>
<evidence type="ECO:0000256" key="2">
    <source>
        <dbReference type="ARBA" id="ARBA00023125"/>
    </source>
</evidence>
<dbReference type="InterPro" id="IPR009057">
    <property type="entry name" value="Homeodomain-like_sf"/>
</dbReference>
<dbReference type="SUPFAM" id="SSF53697">
    <property type="entry name" value="SIS domain"/>
    <property type="match status" value="1"/>
</dbReference>
<dbReference type="InterPro" id="IPR047640">
    <property type="entry name" value="RpiR-like"/>
</dbReference>
<evidence type="ECO:0000256" key="1">
    <source>
        <dbReference type="ARBA" id="ARBA00023015"/>
    </source>
</evidence>
<dbReference type="InterPro" id="IPR001347">
    <property type="entry name" value="SIS_dom"/>
</dbReference>
<dbReference type="EMBL" id="FTPD01000017">
    <property type="protein sequence ID" value="SIT55823.1"/>
    <property type="molecule type" value="Genomic_DNA"/>
</dbReference>
<dbReference type="PANTHER" id="PTHR30514">
    <property type="entry name" value="GLUCOKINASE"/>
    <property type="match status" value="1"/>
</dbReference>
<gene>
    <name evidence="6" type="ORF">BQ8794_240030</name>
</gene>
<dbReference type="GO" id="GO:1901135">
    <property type="term" value="P:carbohydrate derivative metabolic process"/>
    <property type="evidence" value="ECO:0007669"/>
    <property type="project" value="InterPro"/>
</dbReference>
<dbReference type="CDD" id="cd05013">
    <property type="entry name" value="SIS_RpiR"/>
    <property type="match status" value="1"/>
</dbReference>
<dbReference type="GO" id="GO:0097367">
    <property type="term" value="F:carbohydrate derivative binding"/>
    <property type="evidence" value="ECO:0007669"/>
    <property type="project" value="InterPro"/>
</dbReference>
<dbReference type="STRING" id="1631249.BQ8794_240030"/>
<dbReference type="PROSITE" id="PS51071">
    <property type="entry name" value="HTH_RPIR"/>
    <property type="match status" value="1"/>
</dbReference>
<dbReference type="AlphaFoldDB" id="A0A1R3V7H4"/>
<evidence type="ECO:0000256" key="3">
    <source>
        <dbReference type="ARBA" id="ARBA00023163"/>
    </source>
</evidence>
<dbReference type="GO" id="GO:0003700">
    <property type="term" value="F:DNA-binding transcription factor activity"/>
    <property type="evidence" value="ECO:0007669"/>
    <property type="project" value="InterPro"/>
</dbReference>
<dbReference type="InterPro" id="IPR035472">
    <property type="entry name" value="RpiR-like_SIS"/>
</dbReference>
<keyword evidence="1" id="KW-0805">Transcription regulation</keyword>
<reference evidence="7" key="1">
    <citation type="submission" date="2017-01" db="EMBL/GenBank/DDBJ databases">
        <authorList>
            <person name="Brunel B."/>
        </authorList>
    </citation>
    <scope>NUCLEOTIDE SEQUENCE [LARGE SCALE GENOMIC DNA]</scope>
</reference>
<dbReference type="InterPro" id="IPR036388">
    <property type="entry name" value="WH-like_DNA-bd_sf"/>
</dbReference>
<feature type="domain" description="HTH rpiR-type" evidence="4">
    <location>
        <begin position="18"/>
        <end position="94"/>
    </location>
</feature>
<dbReference type="Pfam" id="PF01380">
    <property type="entry name" value="SIS"/>
    <property type="match status" value="1"/>
</dbReference>
<proteinExistence type="predicted"/>
<evidence type="ECO:0000313" key="7">
    <source>
        <dbReference type="Proteomes" id="UP000188388"/>
    </source>
</evidence>
<dbReference type="SUPFAM" id="SSF46689">
    <property type="entry name" value="Homeodomain-like"/>
    <property type="match status" value="1"/>
</dbReference>